<dbReference type="Gene3D" id="3.30.70.1380">
    <property type="entry name" value="Transcriptional regulatory protein pf0864 domain like"/>
    <property type="match status" value="1"/>
</dbReference>
<evidence type="ECO:0000256" key="1">
    <source>
        <dbReference type="ARBA" id="ARBA00022596"/>
    </source>
</evidence>
<dbReference type="InterPro" id="IPR002822">
    <property type="entry name" value="Ni_insertion"/>
</dbReference>
<accession>A0A315ZTG6</accession>
<organism evidence="2 3">
    <name type="scientific">Sediminitomix flava</name>
    <dbReference type="NCBI Taxonomy" id="379075"/>
    <lineage>
        <taxon>Bacteria</taxon>
        <taxon>Pseudomonadati</taxon>
        <taxon>Bacteroidota</taxon>
        <taxon>Cytophagia</taxon>
        <taxon>Cytophagales</taxon>
        <taxon>Flammeovirgaceae</taxon>
        <taxon>Sediminitomix</taxon>
    </lineage>
</organism>
<gene>
    <name evidence="2" type="ORF">BC781_107114</name>
</gene>
<dbReference type="Pfam" id="PF01969">
    <property type="entry name" value="Ni_insertion"/>
    <property type="match status" value="1"/>
</dbReference>
<dbReference type="PANTHER" id="PTHR36566:SF1">
    <property type="entry name" value="PYRIDINIUM-3,5-BISTHIOCARBOXYLIC ACID MONONUCLEOTIDE NICKEL INSERTION PROTEIN"/>
    <property type="match status" value="1"/>
</dbReference>
<dbReference type="EMBL" id="QGDO01000007">
    <property type="protein sequence ID" value="PWJ38524.1"/>
    <property type="molecule type" value="Genomic_DNA"/>
</dbReference>
<dbReference type="RefSeq" id="WP_109621672.1">
    <property type="nucleotide sequence ID" value="NZ_QGDO01000007.1"/>
</dbReference>
<proteinExistence type="predicted"/>
<protein>
    <submittedName>
        <fullName evidence="2">Uncharacterized protein DUF111</fullName>
    </submittedName>
</protein>
<dbReference type="AlphaFoldDB" id="A0A315ZTG6"/>
<keyword evidence="3" id="KW-1185">Reference proteome</keyword>
<comment type="caution">
    <text evidence="2">The sequence shown here is derived from an EMBL/GenBank/DDBJ whole genome shotgun (WGS) entry which is preliminary data.</text>
</comment>
<dbReference type="PANTHER" id="PTHR36566">
    <property type="entry name" value="NICKEL INSERTION PROTEIN-RELATED"/>
    <property type="match status" value="1"/>
</dbReference>
<reference evidence="2 3" key="1">
    <citation type="submission" date="2018-03" db="EMBL/GenBank/DDBJ databases">
        <title>Genomic Encyclopedia of Archaeal and Bacterial Type Strains, Phase II (KMG-II): from individual species to whole genera.</title>
        <authorList>
            <person name="Goeker M."/>
        </authorList>
    </citation>
    <scope>NUCLEOTIDE SEQUENCE [LARGE SCALE GENOMIC DNA]</scope>
    <source>
        <strain evidence="2 3">DSM 28229</strain>
    </source>
</reference>
<sequence length="153" mass="17323">MVSKKDNFNQELKEEVVVSIKYNIDHSNGEFEGNAFINHILTKGALDVSVELTLLENGDQAFKVEVLCYPEKFGLVSKELFIQSSTKGMKYAQINRLKLPMEIKEIHTKFGVIQQKNVTLPSGKIISVLEKSILQELAQKNNISIEELKQSIK</sequence>
<name>A0A315ZTG6_SEDFL</name>
<evidence type="ECO:0000313" key="3">
    <source>
        <dbReference type="Proteomes" id="UP000245535"/>
    </source>
</evidence>
<evidence type="ECO:0000313" key="2">
    <source>
        <dbReference type="EMBL" id="PWJ38524.1"/>
    </source>
</evidence>
<dbReference type="OrthoDB" id="9765625at2"/>
<dbReference type="Proteomes" id="UP000245535">
    <property type="component" value="Unassembled WGS sequence"/>
</dbReference>
<keyword evidence="1" id="KW-0533">Nickel</keyword>